<evidence type="ECO:0000259" key="3">
    <source>
        <dbReference type="SMART" id="SM00703"/>
    </source>
</evidence>
<dbReference type="Pfam" id="PF01757">
    <property type="entry name" value="Acyl_transf_3"/>
    <property type="match status" value="1"/>
</dbReference>
<feature type="chain" id="PRO_5019838779" description="Nose resistant-to-fluoxetine protein N-terminal domain-containing protein" evidence="2">
    <location>
        <begin position="23"/>
        <end position="685"/>
    </location>
</feature>
<dbReference type="AlphaFoldDB" id="A0A482XBF9"/>
<organism evidence="4 5">
    <name type="scientific">Laodelphax striatellus</name>
    <name type="common">Small brown planthopper</name>
    <name type="synonym">Delphax striatella</name>
    <dbReference type="NCBI Taxonomy" id="195883"/>
    <lineage>
        <taxon>Eukaryota</taxon>
        <taxon>Metazoa</taxon>
        <taxon>Ecdysozoa</taxon>
        <taxon>Arthropoda</taxon>
        <taxon>Hexapoda</taxon>
        <taxon>Insecta</taxon>
        <taxon>Pterygota</taxon>
        <taxon>Neoptera</taxon>
        <taxon>Paraneoptera</taxon>
        <taxon>Hemiptera</taxon>
        <taxon>Auchenorrhyncha</taxon>
        <taxon>Fulgoroidea</taxon>
        <taxon>Delphacidae</taxon>
        <taxon>Criomorphinae</taxon>
        <taxon>Laodelphax</taxon>
    </lineage>
</organism>
<keyword evidence="1" id="KW-0472">Membrane</keyword>
<dbReference type="OrthoDB" id="6585993at2759"/>
<feature type="transmembrane region" description="Helical" evidence="1">
    <location>
        <begin position="311"/>
        <end position="338"/>
    </location>
</feature>
<feature type="domain" description="Nose resistant-to-fluoxetine protein N-terminal" evidence="3">
    <location>
        <begin position="47"/>
        <end position="197"/>
    </location>
</feature>
<dbReference type="FunCoup" id="A0A482XBF9">
    <property type="interactions" value="6"/>
</dbReference>
<comment type="caution">
    <text evidence="4">The sequence shown here is derived from an EMBL/GenBank/DDBJ whole genome shotgun (WGS) entry which is preliminary data.</text>
</comment>
<dbReference type="Pfam" id="PF20146">
    <property type="entry name" value="NRF"/>
    <property type="match status" value="1"/>
</dbReference>
<keyword evidence="5" id="KW-1185">Reference proteome</keyword>
<feature type="signal peptide" evidence="2">
    <location>
        <begin position="1"/>
        <end position="22"/>
    </location>
</feature>
<keyword evidence="1" id="KW-1133">Transmembrane helix</keyword>
<dbReference type="EMBL" id="QKKF02013261">
    <property type="protein sequence ID" value="RZF43029.1"/>
    <property type="molecule type" value="Genomic_DNA"/>
</dbReference>
<dbReference type="InterPro" id="IPR052728">
    <property type="entry name" value="O2_lipid_transport_reg"/>
</dbReference>
<evidence type="ECO:0000313" key="4">
    <source>
        <dbReference type="EMBL" id="RZF43029.1"/>
    </source>
</evidence>
<feature type="transmembrane region" description="Helical" evidence="1">
    <location>
        <begin position="563"/>
        <end position="586"/>
    </location>
</feature>
<feature type="transmembrane region" description="Helical" evidence="1">
    <location>
        <begin position="499"/>
        <end position="517"/>
    </location>
</feature>
<evidence type="ECO:0000313" key="5">
    <source>
        <dbReference type="Proteomes" id="UP000291343"/>
    </source>
</evidence>
<dbReference type="PANTHER" id="PTHR11161">
    <property type="entry name" value="O-ACYLTRANSFERASE"/>
    <property type="match status" value="1"/>
</dbReference>
<dbReference type="InterPro" id="IPR006621">
    <property type="entry name" value="Nose-resist-to-fluoxetine_N"/>
</dbReference>
<accession>A0A482XBF9</accession>
<reference evidence="4 5" key="1">
    <citation type="journal article" date="2017" name="Gigascience">
        <title>Genome sequence of the small brown planthopper, Laodelphax striatellus.</title>
        <authorList>
            <person name="Zhu J."/>
            <person name="Jiang F."/>
            <person name="Wang X."/>
            <person name="Yang P."/>
            <person name="Bao Y."/>
            <person name="Zhao W."/>
            <person name="Wang W."/>
            <person name="Lu H."/>
            <person name="Wang Q."/>
            <person name="Cui N."/>
            <person name="Li J."/>
            <person name="Chen X."/>
            <person name="Luo L."/>
            <person name="Yu J."/>
            <person name="Kang L."/>
            <person name="Cui F."/>
        </authorList>
    </citation>
    <scope>NUCLEOTIDE SEQUENCE [LARGE SCALE GENOMIC DNA]</scope>
    <source>
        <strain evidence="4">Lst14</strain>
    </source>
</reference>
<evidence type="ECO:0000256" key="2">
    <source>
        <dbReference type="SAM" id="SignalP"/>
    </source>
</evidence>
<feature type="transmembrane region" description="Helical" evidence="1">
    <location>
        <begin position="210"/>
        <end position="234"/>
    </location>
</feature>
<evidence type="ECO:0000256" key="1">
    <source>
        <dbReference type="SAM" id="Phobius"/>
    </source>
</evidence>
<sequence length="685" mass="77778">MRMAVGLVQMVAAVWLAGSAAGALSPQPLMMSAIIPPLPISAINATNNICRNHSRILEDALRNGVLWAQQMWDASAKAPVGLLSGNVMQLGDFDECLAVASPIRAKYCLAHIVLKPPPGHDTVHPLTIDYNPRLNYWDKIHYGGSYSKQRLDRVRWALCVPDSCSEDDIQASLREHLSQKKLSDRIQIFLDSEGCTPIDSPKYNFSFKDIVFSLFLIGLFLLCFIATVYDFVFFKEEGNSPPSNFLLCMSARRGYHSVFRREKPISGLDLTPMYAIHFLSIVFVVLGHRYAVMLLGPTQNYEMIEHAFRNYWISMWIGHMDLFVDSFFVMSGFLLGLLLPLQCDTATISPFSVYVHRYIRLMPAYILLVFFYMTLFYKIGDGPLWNQMAGNDQSACEVNWWTNFVFLNNFVNPLRMCAMHCWYIACDFQFMAVATVIILALKKYTKLLVAVFALLYCMTVSAVFVHTYLYKRTAVIWFFKNFFINPRGDDHYTSIYIQSQYRAGPYILGVLTGYWVYKNIKLRLTKAQTWSMLLIGCAIMQLCFWSGSLYHNPARPYNVIESALYAASTTSIWAVGLCFVIVSVTMGTKTPGSVVLSWKPFTFLGKLSYNVYLVHHVLQVYSAASSRSGTHVNFLNMVVASAYDISLSLALALLLFVTVETPPRYILRQMQSRMKPSTITPTEHK</sequence>
<dbReference type="Proteomes" id="UP000291343">
    <property type="component" value="Unassembled WGS sequence"/>
</dbReference>
<dbReference type="InterPro" id="IPR002656">
    <property type="entry name" value="Acyl_transf_3_dom"/>
</dbReference>
<name>A0A482XBF9_LAOST</name>
<feature type="transmembrane region" description="Helical" evidence="1">
    <location>
        <begin position="448"/>
        <end position="469"/>
    </location>
</feature>
<dbReference type="GO" id="GO:0016747">
    <property type="term" value="F:acyltransferase activity, transferring groups other than amino-acyl groups"/>
    <property type="evidence" value="ECO:0007669"/>
    <property type="project" value="InterPro"/>
</dbReference>
<protein>
    <recommendedName>
        <fullName evidence="3">Nose resistant-to-fluoxetine protein N-terminal domain-containing protein</fullName>
    </recommendedName>
</protein>
<keyword evidence="1" id="KW-0812">Transmembrane</keyword>
<feature type="transmembrane region" description="Helical" evidence="1">
    <location>
        <begin position="422"/>
        <end position="441"/>
    </location>
</feature>
<feature type="transmembrane region" description="Helical" evidence="1">
    <location>
        <begin position="529"/>
        <end position="551"/>
    </location>
</feature>
<keyword evidence="2" id="KW-0732">Signal</keyword>
<dbReference type="SMART" id="SM00703">
    <property type="entry name" value="NRF"/>
    <property type="match status" value="1"/>
</dbReference>
<dbReference type="PANTHER" id="PTHR11161:SF71">
    <property type="entry name" value="NOSE RESISTANT-TO-FLUOXETINE PROTEIN N-TERMINAL DOMAIN-CONTAINING PROTEIN"/>
    <property type="match status" value="1"/>
</dbReference>
<feature type="transmembrane region" description="Helical" evidence="1">
    <location>
        <begin position="645"/>
        <end position="667"/>
    </location>
</feature>
<feature type="transmembrane region" description="Helical" evidence="1">
    <location>
        <begin position="358"/>
        <end position="377"/>
    </location>
</feature>
<feature type="transmembrane region" description="Helical" evidence="1">
    <location>
        <begin position="270"/>
        <end position="291"/>
    </location>
</feature>
<dbReference type="InParanoid" id="A0A482XBF9"/>
<proteinExistence type="predicted"/>
<gene>
    <name evidence="4" type="ORF">LSTR_LSTR001207</name>
</gene>